<keyword evidence="5" id="KW-1185">Reference proteome</keyword>
<evidence type="ECO:0000313" key="3">
    <source>
        <dbReference type="EMBL" id="KQK09106.1"/>
    </source>
</evidence>
<feature type="transmembrane region" description="Helical" evidence="2">
    <location>
        <begin position="251"/>
        <end position="272"/>
    </location>
</feature>
<dbReference type="AlphaFoldDB" id="A0A0Q3R6V2"/>
<gene>
    <name evidence="3" type="ORF">BRADI_2g46085v3</name>
</gene>
<evidence type="ECO:0000313" key="5">
    <source>
        <dbReference type="Proteomes" id="UP000008810"/>
    </source>
</evidence>
<keyword evidence="2" id="KW-1133">Transmembrane helix</keyword>
<feature type="region of interest" description="Disordered" evidence="1">
    <location>
        <begin position="48"/>
        <end position="74"/>
    </location>
</feature>
<reference evidence="3" key="2">
    <citation type="submission" date="2017-06" db="EMBL/GenBank/DDBJ databases">
        <title>WGS assembly of Brachypodium distachyon.</title>
        <authorList>
            <consortium name="The International Brachypodium Initiative"/>
            <person name="Lucas S."/>
            <person name="Harmon-Smith M."/>
            <person name="Lail K."/>
            <person name="Tice H."/>
            <person name="Grimwood J."/>
            <person name="Bruce D."/>
            <person name="Barry K."/>
            <person name="Shu S."/>
            <person name="Lindquist E."/>
            <person name="Wang M."/>
            <person name="Pitluck S."/>
            <person name="Vogel J.P."/>
            <person name="Garvin D.F."/>
            <person name="Mockler T.C."/>
            <person name="Schmutz J."/>
            <person name="Rokhsar D."/>
            <person name="Bevan M.W."/>
        </authorList>
    </citation>
    <scope>NUCLEOTIDE SEQUENCE</scope>
    <source>
        <strain evidence="3">Bd21</strain>
    </source>
</reference>
<accession>A0A0Q3R6V2</accession>
<keyword evidence="2" id="KW-0812">Transmembrane</keyword>
<feature type="transmembrane region" description="Helical" evidence="2">
    <location>
        <begin position="219"/>
        <end position="239"/>
    </location>
</feature>
<organism evidence="3">
    <name type="scientific">Brachypodium distachyon</name>
    <name type="common">Purple false brome</name>
    <name type="synonym">Trachynia distachya</name>
    <dbReference type="NCBI Taxonomy" id="15368"/>
    <lineage>
        <taxon>Eukaryota</taxon>
        <taxon>Viridiplantae</taxon>
        <taxon>Streptophyta</taxon>
        <taxon>Embryophyta</taxon>
        <taxon>Tracheophyta</taxon>
        <taxon>Spermatophyta</taxon>
        <taxon>Magnoliopsida</taxon>
        <taxon>Liliopsida</taxon>
        <taxon>Poales</taxon>
        <taxon>Poaceae</taxon>
        <taxon>BOP clade</taxon>
        <taxon>Pooideae</taxon>
        <taxon>Stipodae</taxon>
        <taxon>Brachypodieae</taxon>
        <taxon>Brachypodium</taxon>
    </lineage>
</organism>
<protein>
    <submittedName>
        <fullName evidence="3 4">Uncharacterized protein</fullName>
    </submittedName>
</protein>
<dbReference type="EMBL" id="CM000881">
    <property type="protein sequence ID" value="KQK09106.1"/>
    <property type="molecule type" value="Genomic_DNA"/>
</dbReference>
<name>A0A0Q3R6V2_BRADI</name>
<dbReference type="EnsemblPlants" id="KQK09106">
    <property type="protein sequence ID" value="KQK09106"/>
    <property type="gene ID" value="BRADI_2g46085v3"/>
</dbReference>
<sequence length="277" mass="30985">MSSTFLVAERSINMRRSENFVLCPESPAEPAKDAFVLPAQKQISISSPTLRSPPSCRLRVGPPRPAPPTVVAAPPHRTRAAPLYPAAPPYPLHLAVAVPPCCSGAAPPYPRRPLPAPPRPPQRRWHLSCEDRLRCHGCTAARTRLRDHAWNHGSGGVRLSRGDSLWCDRPLLVLRPPDRLFTSCERRPLLVRPLSLSIFSSSLSISISRSLYVQMCLDLVFFMNFAMCHLLGVFLILYVDVYLLHNCVQGCLFNWSICFIIVKFGYTPFSLFRCLGM</sequence>
<keyword evidence="2" id="KW-0472">Membrane</keyword>
<evidence type="ECO:0000256" key="1">
    <source>
        <dbReference type="SAM" id="MobiDB-lite"/>
    </source>
</evidence>
<dbReference type="ExpressionAtlas" id="A0A0Q3R6V2">
    <property type="expression patterns" value="baseline"/>
</dbReference>
<evidence type="ECO:0000256" key="2">
    <source>
        <dbReference type="SAM" id="Phobius"/>
    </source>
</evidence>
<reference evidence="4" key="3">
    <citation type="submission" date="2018-08" db="UniProtKB">
        <authorList>
            <consortium name="EnsemblPlants"/>
        </authorList>
    </citation>
    <scope>IDENTIFICATION</scope>
    <source>
        <strain evidence="4">cv. Bd21</strain>
    </source>
</reference>
<dbReference type="InParanoid" id="A0A0Q3R6V2"/>
<dbReference type="Proteomes" id="UP000008810">
    <property type="component" value="Chromosome 2"/>
</dbReference>
<dbReference type="Gramene" id="KQK09106">
    <property type="protein sequence ID" value="KQK09106"/>
    <property type="gene ID" value="BRADI_2g46085v3"/>
</dbReference>
<evidence type="ECO:0000313" key="4">
    <source>
        <dbReference type="EnsemblPlants" id="KQK09106"/>
    </source>
</evidence>
<reference evidence="3 4" key="1">
    <citation type="journal article" date="2010" name="Nature">
        <title>Genome sequencing and analysis of the model grass Brachypodium distachyon.</title>
        <authorList>
            <consortium name="International Brachypodium Initiative"/>
        </authorList>
    </citation>
    <scope>NUCLEOTIDE SEQUENCE [LARGE SCALE GENOMIC DNA]</scope>
    <source>
        <strain evidence="3 4">Bd21</strain>
    </source>
</reference>
<proteinExistence type="predicted"/>